<protein>
    <submittedName>
        <fullName evidence="10">Chloramphenicol resistance permease RarD</fullName>
    </submittedName>
    <submittedName>
        <fullName evidence="11">Chloramphenicol-sensitive protein RarD</fullName>
    </submittedName>
</protein>
<feature type="transmembrane region" description="Helical" evidence="8">
    <location>
        <begin position="43"/>
        <end position="60"/>
    </location>
</feature>
<dbReference type="PANTHER" id="PTHR22911:SF137">
    <property type="entry name" value="SOLUTE CARRIER FAMILY 35 MEMBER G2-RELATED"/>
    <property type="match status" value="1"/>
</dbReference>
<dbReference type="EMBL" id="AP018711">
    <property type="protein sequence ID" value="BBE33106.1"/>
    <property type="molecule type" value="Genomic_DNA"/>
</dbReference>
<dbReference type="EMBL" id="RBWX01000014">
    <property type="protein sequence ID" value="RKS84357.1"/>
    <property type="molecule type" value="Genomic_DNA"/>
</dbReference>
<dbReference type="Pfam" id="PF00892">
    <property type="entry name" value="EamA"/>
    <property type="match status" value="2"/>
</dbReference>
<comment type="subcellular location">
    <subcellularLocation>
        <location evidence="1">Cell membrane</location>
        <topology evidence="1">Multi-pass membrane protein</topology>
    </subcellularLocation>
</comment>
<keyword evidence="4" id="KW-1003">Cell membrane</keyword>
<reference evidence="11 13" key="2">
    <citation type="submission" date="2018-10" db="EMBL/GenBank/DDBJ databases">
        <title>Genomic Encyclopedia of Type Strains, Phase IV (KMG-IV): sequencing the most valuable type-strain genomes for metagenomic binning, comparative biology and taxonomic classification.</title>
        <authorList>
            <person name="Goeker M."/>
        </authorList>
    </citation>
    <scope>NUCLEOTIDE SEQUENCE [LARGE SCALE GENOMIC DNA]</scope>
    <source>
        <strain evidence="11 13">DSM 19791</strain>
    </source>
</reference>
<dbReference type="PANTHER" id="PTHR22911">
    <property type="entry name" value="ACYL-MALONYL CONDENSING ENZYME-RELATED"/>
    <property type="match status" value="1"/>
</dbReference>
<reference evidence="10 12" key="1">
    <citation type="submission" date="2018-06" db="EMBL/GenBank/DDBJ databases">
        <title>Complete Genome Sequence of the Microcystin-Degrading Bacterium Sphingosinicella microcystinivorans Strain B-9.</title>
        <authorList>
            <person name="Jin H."/>
            <person name="Nishizawa T."/>
            <person name="Guo Y."/>
            <person name="Nishizawa A."/>
            <person name="Park H."/>
            <person name="Kato H."/>
            <person name="Tsuji K."/>
            <person name="Harada K."/>
        </authorList>
    </citation>
    <scope>NUCLEOTIDE SEQUENCE [LARGE SCALE GENOMIC DNA]</scope>
    <source>
        <strain evidence="10 12">B9</strain>
    </source>
</reference>
<keyword evidence="6 8" id="KW-1133">Transmembrane helix</keyword>
<dbReference type="RefSeq" id="WP_243445533.1">
    <property type="nucleotide sequence ID" value="NZ_AP018711.1"/>
</dbReference>
<evidence type="ECO:0000313" key="12">
    <source>
        <dbReference type="Proteomes" id="UP000275727"/>
    </source>
</evidence>
<comment type="similarity">
    <text evidence="2">Belongs to the EamA transporter family.</text>
</comment>
<dbReference type="Gene3D" id="1.10.3730.20">
    <property type="match status" value="1"/>
</dbReference>
<evidence type="ECO:0000256" key="6">
    <source>
        <dbReference type="ARBA" id="ARBA00022989"/>
    </source>
</evidence>
<feature type="transmembrane region" description="Helical" evidence="8">
    <location>
        <begin position="202"/>
        <end position="228"/>
    </location>
</feature>
<evidence type="ECO:0000313" key="11">
    <source>
        <dbReference type="EMBL" id="RKS84357.1"/>
    </source>
</evidence>
<gene>
    <name evidence="10" type="primary">rarD</name>
    <name evidence="11" type="ORF">DFR51_3694</name>
    <name evidence="10" type="ORF">SmB9_07640</name>
</gene>
<evidence type="ECO:0000313" key="10">
    <source>
        <dbReference type="EMBL" id="BBE33106.1"/>
    </source>
</evidence>
<feature type="transmembrane region" description="Helical" evidence="8">
    <location>
        <begin position="12"/>
        <end position="31"/>
    </location>
</feature>
<dbReference type="InterPro" id="IPR000620">
    <property type="entry name" value="EamA_dom"/>
</dbReference>
<keyword evidence="5 8" id="KW-0812">Transmembrane</keyword>
<evidence type="ECO:0000259" key="9">
    <source>
        <dbReference type="Pfam" id="PF00892"/>
    </source>
</evidence>
<evidence type="ECO:0000256" key="4">
    <source>
        <dbReference type="ARBA" id="ARBA00022475"/>
    </source>
</evidence>
<dbReference type="Proteomes" id="UP000276029">
    <property type="component" value="Unassembled WGS sequence"/>
</dbReference>
<evidence type="ECO:0000256" key="8">
    <source>
        <dbReference type="SAM" id="Phobius"/>
    </source>
</evidence>
<dbReference type="AlphaFoldDB" id="A0AAD1D533"/>
<feature type="transmembrane region" description="Helical" evidence="8">
    <location>
        <begin position="179"/>
        <end position="196"/>
    </location>
</feature>
<proteinExistence type="inferred from homology"/>
<keyword evidence="7 8" id="KW-0472">Membrane</keyword>
<evidence type="ECO:0000256" key="2">
    <source>
        <dbReference type="ARBA" id="ARBA00007362"/>
    </source>
</evidence>
<dbReference type="SUPFAM" id="SSF103481">
    <property type="entry name" value="Multidrug resistance efflux transporter EmrE"/>
    <property type="match status" value="2"/>
</dbReference>
<dbReference type="InterPro" id="IPR004626">
    <property type="entry name" value="RarD"/>
</dbReference>
<feature type="transmembrane region" description="Helical" evidence="8">
    <location>
        <begin position="263"/>
        <end position="284"/>
    </location>
</feature>
<feature type="transmembrane region" description="Helical" evidence="8">
    <location>
        <begin position="104"/>
        <end position="121"/>
    </location>
</feature>
<feature type="transmembrane region" description="Helical" evidence="8">
    <location>
        <begin position="72"/>
        <end position="92"/>
    </location>
</feature>
<evidence type="ECO:0000313" key="13">
    <source>
        <dbReference type="Proteomes" id="UP000276029"/>
    </source>
</evidence>
<feature type="domain" description="EamA" evidence="9">
    <location>
        <begin position="8"/>
        <end position="144"/>
    </location>
</feature>
<keyword evidence="13" id="KW-1185">Reference proteome</keyword>
<dbReference type="GO" id="GO:0005886">
    <property type="term" value="C:plasma membrane"/>
    <property type="evidence" value="ECO:0007669"/>
    <property type="project" value="UniProtKB-SubCell"/>
</dbReference>
<evidence type="ECO:0000256" key="5">
    <source>
        <dbReference type="ARBA" id="ARBA00022692"/>
    </source>
</evidence>
<evidence type="ECO:0000256" key="3">
    <source>
        <dbReference type="ARBA" id="ARBA00022448"/>
    </source>
</evidence>
<keyword evidence="3" id="KW-0813">Transport</keyword>
<dbReference type="InterPro" id="IPR037185">
    <property type="entry name" value="EmrE-like"/>
</dbReference>
<feature type="transmembrane region" description="Helical" evidence="8">
    <location>
        <begin position="240"/>
        <end position="257"/>
    </location>
</feature>
<feature type="domain" description="EamA" evidence="9">
    <location>
        <begin position="155"/>
        <end position="280"/>
    </location>
</feature>
<dbReference type="Proteomes" id="UP000275727">
    <property type="component" value="Chromosome"/>
</dbReference>
<dbReference type="NCBIfam" id="TIGR00688">
    <property type="entry name" value="rarD"/>
    <property type="match status" value="1"/>
</dbReference>
<accession>A0AAD1D533</accession>
<organism evidence="10 12">
    <name type="scientific">Sphingosinicella microcystinivorans</name>
    <dbReference type="NCBI Taxonomy" id="335406"/>
    <lineage>
        <taxon>Bacteria</taxon>
        <taxon>Pseudomonadati</taxon>
        <taxon>Pseudomonadota</taxon>
        <taxon>Alphaproteobacteria</taxon>
        <taxon>Sphingomonadales</taxon>
        <taxon>Sphingosinicellaceae</taxon>
        <taxon>Sphingosinicella</taxon>
    </lineage>
</organism>
<feature type="transmembrane region" description="Helical" evidence="8">
    <location>
        <begin position="128"/>
        <end position="146"/>
    </location>
</feature>
<name>A0AAD1D533_SPHMI</name>
<evidence type="ECO:0000256" key="7">
    <source>
        <dbReference type="ARBA" id="ARBA00023136"/>
    </source>
</evidence>
<sequence length="293" mass="31075">MTDEQTRRGLAAGVGAFLIWGTMPLYIHMFAGIPAADVLAHRVLWAFVLLVAAVVALRGWPRLRMAMAAPRLMLMLAASGALIAVNWLIYTWAVLNDRALDTSLGYFMQPLLNVAIGVLLLKEAFPLSKRIAVALAVIGVGIVTVAHGSLPWVSIGLALSFGFYGLIRKYTAVDPVTGLLLETGWLAPVAALWLAMAPRDLFGYGTAIDIALVGSGLITIIPLGLFGYAARRLPLSTIGMLQYLGPSLVFLAAVFVLGEPLDIGRLAAFGCIWAGLVVFSIGGLRAAANPARP</sequence>
<evidence type="ECO:0000256" key="1">
    <source>
        <dbReference type="ARBA" id="ARBA00004651"/>
    </source>
</evidence>
<dbReference type="KEGG" id="smic:SmB9_07640"/>